<comment type="function">
    <text evidence="6">Specifically methylates the N4 position of cytidine in position 1402 (C1402) of 16S rRNA.</text>
</comment>
<name>A0AAE2YPD9_9PROT</name>
<evidence type="ECO:0000256" key="5">
    <source>
        <dbReference type="ARBA" id="ARBA00022691"/>
    </source>
</evidence>
<dbReference type="GO" id="GO:0005737">
    <property type="term" value="C:cytoplasm"/>
    <property type="evidence" value="ECO:0007669"/>
    <property type="project" value="UniProtKB-SubCell"/>
</dbReference>
<dbReference type="InterPro" id="IPR023397">
    <property type="entry name" value="SAM-dep_MeTrfase_MraW_recog"/>
</dbReference>
<dbReference type="RefSeq" id="WP_215873042.1">
    <property type="nucleotide sequence ID" value="NZ_JAAXYO010000066.1"/>
</dbReference>
<proteinExistence type="inferred from homology"/>
<evidence type="ECO:0000256" key="4">
    <source>
        <dbReference type="ARBA" id="ARBA00022679"/>
    </source>
</evidence>
<comment type="subcellular location">
    <subcellularLocation>
        <location evidence="6">Cytoplasm</location>
    </subcellularLocation>
</comment>
<comment type="caution">
    <text evidence="7">The sequence shown here is derived from an EMBL/GenBank/DDBJ whole genome shotgun (WGS) entry which is preliminary data.</text>
</comment>
<dbReference type="SUPFAM" id="SSF53335">
    <property type="entry name" value="S-adenosyl-L-methionine-dependent methyltransferases"/>
    <property type="match status" value="1"/>
</dbReference>
<feature type="binding site" evidence="6">
    <location>
        <position position="83"/>
    </location>
    <ligand>
        <name>S-adenosyl-L-methionine</name>
        <dbReference type="ChEBI" id="CHEBI:59789"/>
    </ligand>
</feature>
<dbReference type="Pfam" id="PF01795">
    <property type="entry name" value="Methyltransf_5"/>
    <property type="match status" value="1"/>
</dbReference>
<feature type="binding site" evidence="6">
    <location>
        <position position="112"/>
    </location>
    <ligand>
        <name>S-adenosyl-L-methionine</name>
        <dbReference type="ChEBI" id="CHEBI:59789"/>
    </ligand>
</feature>
<keyword evidence="2 6" id="KW-0698">rRNA processing</keyword>
<evidence type="ECO:0000313" key="7">
    <source>
        <dbReference type="EMBL" id="MBU2787734.1"/>
    </source>
</evidence>
<keyword evidence="8" id="KW-1185">Reference proteome</keyword>
<dbReference type="EMBL" id="JAAXYO010000066">
    <property type="protein sequence ID" value="MBU2787734.1"/>
    <property type="molecule type" value="Genomic_DNA"/>
</dbReference>
<sequence length="317" mass="34931">MSGAHQPVLPNEVLAALQPVWQAPGPRRLVDVTGGRGGHSALLLAQLAVDDRLCIFDRDPAAIQALGERFADDPRVDLVQAPFDALAQLLEARGWLGRVDAILADLGVSSPQLDEAERGFSFLRDGPLDMRMDPSQGLSAAAWLAQVEFRELRRVLQEYGEEKAATRIAKAIIARRQDAPLLRTRELAELIADLLPAGKGIHPATRSFQAIRIQVNDELGQLQRFLPQALTALRPGGRLAIISFHSLEDRLVKRFFRAHEARPDPRLPLRAAELPAQPWVEISPAIRAQESEIAKNPRARSAVLRTATKNPEYCHAS</sequence>
<accession>A0AAE2YPD9</accession>
<dbReference type="Proteomes" id="UP001197378">
    <property type="component" value="Unassembled WGS sequence"/>
</dbReference>
<dbReference type="PANTHER" id="PTHR11265">
    <property type="entry name" value="S-ADENOSYL-METHYLTRANSFERASE MRAW"/>
    <property type="match status" value="1"/>
</dbReference>
<feature type="binding site" evidence="6">
    <location>
        <begin position="37"/>
        <end position="39"/>
    </location>
    <ligand>
        <name>S-adenosyl-L-methionine</name>
        <dbReference type="ChEBI" id="CHEBI:59789"/>
    </ligand>
</feature>
<gene>
    <name evidence="6 7" type="primary">rsmH</name>
    <name evidence="7" type="ORF">HFQ13_05890</name>
</gene>
<dbReference type="PIRSF" id="PIRSF004486">
    <property type="entry name" value="MraW"/>
    <property type="match status" value="1"/>
</dbReference>
<evidence type="ECO:0000313" key="8">
    <source>
        <dbReference type="Proteomes" id="UP001197378"/>
    </source>
</evidence>
<evidence type="ECO:0000256" key="1">
    <source>
        <dbReference type="ARBA" id="ARBA00010396"/>
    </source>
</evidence>
<dbReference type="SUPFAM" id="SSF81799">
    <property type="entry name" value="Putative methyltransferase TM0872, insert domain"/>
    <property type="match status" value="1"/>
</dbReference>
<feature type="binding site" evidence="6">
    <location>
        <position position="105"/>
    </location>
    <ligand>
        <name>S-adenosyl-L-methionine</name>
        <dbReference type="ChEBI" id="CHEBI:59789"/>
    </ligand>
</feature>
<dbReference type="AlphaFoldDB" id="A0AAE2YPD9"/>
<keyword evidence="5 6" id="KW-0949">S-adenosyl-L-methionine</keyword>
<evidence type="ECO:0000256" key="6">
    <source>
        <dbReference type="HAMAP-Rule" id="MF_01007"/>
    </source>
</evidence>
<dbReference type="NCBIfam" id="TIGR00006">
    <property type="entry name" value="16S rRNA (cytosine(1402)-N(4))-methyltransferase RsmH"/>
    <property type="match status" value="1"/>
</dbReference>
<evidence type="ECO:0000256" key="2">
    <source>
        <dbReference type="ARBA" id="ARBA00022552"/>
    </source>
</evidence>
<keyword evidence="4 6" id="KW-0808">Transferase</keyword>
<dbReference type="Gene3D" id="3.40.50.150">
    <property type="entry name" value="Vaccinia Virus protein VP39"/>
    <property type="match status" value="1"/>
</dbReference>
<feature type="binding site" evidence="6">
    <location>
        <position position="57"/>
    </location>
    <ligand>
        <name>S-adenosyl-L-methionine</name>
        <dbReference type="ChEBI" id="CHEBI:59789"/>
    </ligand>
</feature>
<dbReference type="InterPro" id="IPR029063">
    <property type="entry name" value="SAM-dependent_MTases_sf"/>
</dbReference>
<reference evidence="7" key="1">
    <citation type="journal article" date="2021" name="ISME J.">
        <title>Genomic evolution of the class Acidithiobacillia: deep-branching Proteobacteria living in extreme acidic conditions.</title>
        <authorList>
            <person name="Moya-Beltran A."/>
            <person name="Beard S."/>
            <person name="Rojas-Villalobos C."/>
            <person name="Issotta F."/>
            <person name="Gallardo Y."/>
            <person name="Ulloa R."/>
            <person name="Giaveno A."/>
            <person name="Degli Esposti M."/>
            <person name="Johnson D.B."/>
            <person name="Quatrini R."/>
        </authorList>
    </citation>
    <scope>NUCLEOTIDE SEQUENCE</scope>
    <source>
        <strain evidence="7">VAN18-1</strain>
    </source>
</reference>
<keyword evidence="6" id="KW-0963">Cytoplasm</keyword>
<comment type="catalytic activity">
    <reaction evidence="6">
        <text>cytidine(1402) in 16S rRNA + S-adenosyl-L-methionine = N(4)-methylcytidine(1402) in 16S rRNA + S-adenosyl-L-homocysteine + H(+)</text>
        <dbReference type="Rhea" id="RHEA:42928"/>
        <dbReference type="Rhea" id="RHEA-COMP:10286"/>
        <dbReference type="Rhea" id="RHEA-COMP:10287"/>
        <dbReference type="ChEBI" id="CHEBI:15378"/>
        <dbReference type="ChEBI" id="CHEBI:57856"/>
        <dbReference type="ChEBI" id="CHEBI:59789"/>
        <dbReference type="ChEBI" id="CHEBI:74506"/>
        <dbReference type="ChEBI" id="CHEBI:82748"/>
        <dbReference type="EC" id="2.1.1.199"/>
    </reaction>
</comment>
<dbReference type="GO" id="GO:0070475">
    <property type="term" value="P:rRNA base methylation"/>
    <property type="evidence" value="ECO:0007669"/>
    <property type="project" value="UniProtKB-UniRule"/>
</dbReference>
<comment type="similarity">
    <text evidence="1 6">Belongs to the methyltransferase superfamily. RsmH family.</text>
</comment>
<organism evidence="7 8">
    <name type="scientific">Igneacidithiobacillus copahuensis</name>
    <dbReference type="NCBI Taxonomy" id="2724909"/>
    <lineage>
        <taxon>Bacteria</taxon>
        <taxon>Pseudomonadati</taxon>
        <taxon>Pseudomonadota</taxon>
        <taxon>Acidithiobacillia</taxon>
        <taxon>Acidithiobacillales</taxon>
        <taxon>Acidithiobacillaceae</taxon>
        <taxon>Igneacidithiobacillus</taxon>
    </lineage>
</organism>
<dbReference type="HAMAP" id="MF_01007">
    <property type="entry name" value="16SrRNA_methyltr_H"/>
    <property type="match status" value="1"/>
</dbReference>
<keyword evidence="3 6" id="KW-0489">Methyltransferase</keyword>
<dbReference type="GO" id="GO:0071424">
    <property type="term" value="F:rRNA (cytosine-N4-)-methyltransferase activity"/>
    <property type="evidence" value="ECO:0007669"/>
    <property type="project" value="UniProtKB-UniRule"/>
</dbReference>
<protein>
    <recommendedName>
        <fullName evidence="6">Ribosomal RNA small subunit methyltransferase H</fullName>
        <ecNumber evidence="6">2.1.1.199</ecNumber>
    </recommendedName>
    <alternativeName>
        <fullName evidence="6">16S rRNA m(4)C1402 methyltransferase</fullName>
    </alternativeName>
    <alternativeName>
        <fullName evidence="6">rRNA (cytosine-N(4)-)-methyltransferase RsmH</fullName>
    </alternativeName>
</protein>
<dbReference type="EC" id="2.1.1.199" evidence="6"/>
<dbReference type="InterPro" id="IPR002903">
    <property type="entry name" value="RsmH"/>
</dbReference>
<dbReference type="Gene3D" id="1.10.150.170">
    <property type="entry name" value="Putative methyltransferase TM0872, insert domain"/>
    <property type="match status" value="1"/>
</dbReference>
<evidence type="ECO:0000256" key="3">
    <source>
        <dbReference type="ARBA" id="ARBA00022603"/>
    </source>
</evidence>
<dbReference type="PANTHER" id="PTHR11265:SF0">
    <property type="entry name" value="12S RRNA N4-METHYLCYTIDINE METHYLTRANSFERASE"/>
    <property type="match status" value="1"/>
</dbReference>